<gene>
    <name evidence="3" type="ORF">DFJ69_5278</name>
</gene>
<evidence type="ECO:0000256" key="1">
    <source>
        <dbReference type="SAM" id="MobiDB-lite"/>
    </source>
</evidence>
<keyword evidence="2" id="KW-0472">Membrane</keyword>
<dbReference type="Proteomes" id="UP000256661">
    <property type="component" value="Unassembled WGS sequence"/>
</dbReference>
<evidence type="ECO:0000256" key="2">
    <source>
        <dbReference type="SAM" id="Phobius"/>
    </source>
</evidence>
<evidence type="ECO:0000313" key="4">
    <source>
        <dbReference type="Proteomes" id="UP000256661"/>
    </source>
</evidence>
<evidence type="ECO:0008006" key="5">
    <source>
        <dbReference type="Google" id="ProtNLM"/>
    </source>
</evidence>
<proteinExistence type="predicted"/>
<keyword evidence="2" id="KW-1133">Transmembrane helix</keyword>
<dbReference type="AlphaFoldDB" id="A0A3D9SUY0"/>
<feature type="transmembrane region" description="Helical" evidence="2">
    <location>
        <begin position="12"/>
        <end position="33"/>
    </location>
</feature>
<dbReference type="OrthoDB" id="3421991at2"/>
<accession>A0A3D9SUY0</accession>
<dbReference type="EMBL" id="QTTT01000001">
    <property type="protein sequence ID" value="REE99762.1"/>
    <property type="molecule type" value="Genomic_DNA"/>
</dbReference>
<organism evidence="3 4">
    <name type="scientific">Thermomonospora umbrina</name>
    <dbReference type="NCBI Taxonomy" id="111806"/>
    <lineage>
        <taxon>Bacteria</taxon>
        <taxon>Bacillati</taxon>
        <taxon>Actinomycetota</taxon>
        <taxon>Actinomycetes</taxon>
        <taxon>Streptosporangiales</taxon>
        <taxon>Thermomonosporaceae</taxon>
        <taxon>Thermomonospora</taxon>
    </lineage>
</organism>
<evidence type="ECO:0000313" key="3">
    <source>
        <dbReference type="EMBL" id="REE99762.1"/>
    </source>
</evidence>
<feature type="region of interest" description="Disordered" evidence="1">
    <location>
        <begin position="38"/>
        <end position="69"/>
    </location>
</feature>
<keyword evidence="2" id="KW-0812">Transmembrane</keyword>
<protein>
    <recommendedName>
        <fullName evidence="5">PknH-like protein</fullName>
    </recommendedName>
</protein>
<keyword evidence="4" id="KW-1185">Reference proteome</keyword>
<name>A0A3D9SUY0_9ACTN</name>
<sequence length="268" mass="26877">MRPHKGPPPKVFFGAAGGILAAVLAGVVVVAVASGGDEGGAAASEPASPVGRPVDSGRSPASYSSSPTTGAYAGIARRATDVKPLTEAESFPGSGEAIAVTEAKATLRLVDHRLDADCANAVWGAALGDELRRGGCTQALRGMYADARRGFALSVTILNLNTSADADRLVEALGNGRGGGFIRPLTDRVATPRSTSRTSSGASPTALPLERFGEGFSMARGLAMGHYAVIAWAQRLDGSGDAGDEALLALLIEGGKAPGVLGRAAAAG</sequence>
<dbReference type="RefSeq" id="WP_116025013.1">
    <property type="nucleotide sequence ID" value="NZ_QTTT01000001.1"/>
</dbReference>
<reference evidence="3 4" key="1">
    <citation type="submission" date="2018-08" db="EMBL/GenBank/DDBJ databases">
        <title>Sequencing the genomes of 1000 actinobacteria strains.</title>
        <authorList>
            <person name="Klenk H.-P."/>
        </authorList>
    </citation>
    <scope>NUCLEOTIDE SEQUENCE [LARGE SCALE GENOMIC DNA]</scope>
    <source>
        <strain evidence="3 4">DSM 43927</strain>
    </source>
</reference>
<comment type="caution">
    <text evidence="3">The sequence shown here is derived from an EMBL/GenBank/DDBJ whole genome shotgun (WGS) entry which is preliminary data.</text>
</comment>